<sequence>MTLLARDASRLADASEVLRAEHPEARVGLVALDVADPVAVAAGFARAERLAGPVDFAVACAGAARAGRVEDLSPAVFETLMTVNYFGALNLARPALAAMRGRSEADGEGPRGGRILFVGSAAGLMGLPGYAAYAPTKFALRGLAEALRIEAAPEGVGIHIAHPPDTETPQLVAERHERPPELAAIAGTAGAWRADKVAEAMLRGVARGRFDIPVGATAWAMLRLAPAVRPLVDVWLARVAAKARG</sequence>
<evidence type="ECO:0000313" key="2">
    <source>
        <dbReference type="Proteomes" id="UP000199118"/>
    </source>
</evidence>
<dbReference type="STRING" id="356660.SAMN05444336_11121"/>
<dbReference type="GO" id="GO:0030148">
    <property type="term" value="P:sphingolipid biosynthetic process"/>
    <property type="evidence" value="ECO:0007669"/>
    <property type="project" value="TreeGrafter"/>
</dbReference>
<dbReference type="Gene3D" id="3.40.50.720">
    <property type="entry name" value="NAD(P)-binding Rossmann-like Domain"/>
    <property type="match status" value="1"/>
</dbReference>
<dbReference type="PANTHER" id="PTHR43550:SF3">
    <property type="entry name" value="3-KETODIHYDROSPHINGOSINE REDUCTASE"/>
    <property type="match status" value="1"/>
</dbReference>
<accession>A0A1H3EWK0</accession>
<dbReference type="PANTHER" id="PTHR43550">
    <property type="entry name" value="3-KETODIHYDROSPHINGOSINE REDUCTASE"/>
    <property type="match status" value="1"/>
</dbReference>
<name>A0A1H3EWK0_9RHOB</name>
<dbReference type="Pfam" id="PF00106">
    <property type="entry name" value="adh_short"/>
    <property type="match status" value="1"/>
</dbReference>
<dbReference type="GO" id="GO:0047560">
    <property type="term" value="F:3-dehydrosphinganine reductase activity"/>
    <property type="evidence" value="ECO:0007669"/>
    <property type="project" value="TreeGrafter"/>
</dbReference>
<keyword evidence="2" id="KW-1185">Reference proteome</keyword>
<dbReference type="GO" id="GO:0006666">
    <property type="term" value="P:3-keto-sphinganine metabolic process"/>
    <property type="evidence" value="ECO:0007669"/>
    <property type="project" value="TreeGrafter"/>
</dbReference>
<reference evidence="1 2" key="1">
    <citation type="submission" date="2016-10" db="EMBL/GenBank/DDBJ databases">
        <authorList>
            <person name="de Groot N.N."/>
        </authorList>
    </citation>
    <scope>NUCLEOTIDE SEQUENCE [LARGE SCALE GENOMIC DNA]</scope>
    <source>
        <strain evidence="1 2">DSM 17890</strain>
    </source>
</reference>
<organism evidence="1 2">
    <name type="scientific">Albimonas donghaensis</name>
    <dbReference type="NCBI Taxonomy" id="356660"/>
    <lineage>
        <taxon>Bacteria</taxon>
        <taxon>Pseudomonadati</taxon>
        <taxon>Pseudomonadota</taxon>
        <taxon>Alphaproteobacteria</taxon>
        <taxon>Rhodobacterales</taxon>
        <taxon>Paracoccaceae</taxon>
        <taxon>Albimonas</taxon>
    </lineage>
</organism>
<evidence type="ECO:0000313" key="1">
    <source>
        <dbReference type="EMBL" id="SDX82937.1"/>
    </source>
</evidence>
<dbReference type="SUPFAM" id="SSF51735">
    <property type="entry name" value="NAD(P)-binding Rossmann-fold domains"/>
    <property type="match status" value="1"/>
</dbReference>
<dbReference type="EMBL" id="FNMZ01000011">
    <property type="protein sequence ID" value="SDX82937.1"/>
    <property type="molecule type" value="Genomic_DNA"/>
</dbReference>
<dbReference type="GO" id="GO:0016020">
    <property type="term" value="C:membrane"/>
    <property type="evidence" value="ECO:0007669"/>
    <property type="project" value="GOC"/>
</dbReference>
<dbReference type="AlphaFoldDB" id="A0A1H3EWK0"/>
<protein>
    <submittedName>
        <fullName evidence="1">3-dehydrosphinganine reductase</fullName>
    </submittedName>
</protein>
<dbReference type="InterPro" id="IPR036291">
    <property type="entry name" value="NAD(P)-bd_dom_sf"/>
</dbReference>
<proteinExistence type="predicted"/>
<dbReference type="PRINTS" id="PR00081">
    <property type="entry name" value="GDHRDH"/>
</dbReference>
<gene>
    <name evidence="1" type="ORF">SAMN05444336_11121</name>
</gene>
<dbReference type="Proteomes" id="UP000199118">
    <property type="component" value="Unassembled WGS sequence"/>
</dbReference>
<dbReference type="InterPro" id="IPR002347">
    <property type="entry name" value="SDR_fam"/>
</dbReference>